<evidence type="ECO:0008006" key="3">
    <source>
        <dbReference type="Google" id="ProtNLM"/>
    </source>
</evidence>
<proteinExistence type="predicted"/>
<dbReference type="Proteomes" id="UP000519897">
    <property type="component" value="Unassembled WGS sequence"/>
</dbReference>
<protein>
    <recommendedName>
        <fullName evidence="3">DUF2867 domain-containing protein</fullName>
    </recommendedName>
</protein>
<dbReference type="AlphaFoldDB" id="A0A7W6LI09"/>
<dbReference type="InterPro" id="IPR021295">
    <property type="entry name" value="DUF2867"/>
</dbReference>
<reference evidence="1 2" key="1">
    <citation type="submission" date="2020-08" db="EMBL/GenBank/DDBJ databases">
        <title>Genomic Encyclopedia of Type Strains, Phase IV (KMG-IV): sequencing the most valuable type-strain genomes for metagenomic binning, comparative biology and taxonomic classification.</title>
        <authorList>
            <person name="Goeker M."/>
        </authorList>
    </citation>
    <scope>NUCLEOTIDE SEQUENCE [LARGE SCALE GENOMIC DNA]</scope>
    <source>
        <strain evidence="1 2">DSM 29514</strain>
    </source>
</reference>
<gene>
    <name evidence="1" type="ORF">GGQ72_003325</name>
</gene>
<dbReference type="Pfam" id="PF11066">
    <property type="entry name" value="DUF2867"/>
    <property type="match status" value="1"/>
</dbReference>
<dbReference type="RefSeq" id="WP_343226441.1">
    <property type="nucleotide sequence ID" value="NZ_JACIEC010000004.1"/>
</dbReference>
<keyword evidence="2" id="KW-1185">Reference proteome</keyword>
<comment type="caution">
    <text evidence="1">The sequence shown here is derived from an EMBL/GenBank/DDBJ whole genome shotgun (WGS) entry which is preliminary data.</text>
</comment>
<dbReference type="EMBL" id="JACIEC010000004">
    <property type="protein sequence ID" value="MBB4144768.1"/>
    <property type="molecule type" value="Genomic_DNA"/>
</dbReference>
<accession>A0A7W6LI09</accession>
<evidence type="ECO:0000313" key="2">
    <source>
        <dbReference type="Proteomes" id="UP000519897"/>
    </source>
</evidence>
<organism evidence="1 2">
    <name type="scientific">Rhizobium rhizoryzae</name>
    <dbReference type="NCBI Taxonomy" id="451876"/>
    <lineage>
        <taxon>Bacteria</taxon>
        <taxon>Pseudomonadati</taxon>
        <taxon>Pseudomonadota</taxon>
        <taxon>Alphaproteobacteria</taxon>
        <taxon>Hyphomicrobiales</taxon>
        <taxon>Rhizobiaceae</taxon>
        <taxon>Rhizobium/Agrobacterium group</taxon>
        <taxon>Rhizobium</taxon>
    </lineage>
</organism>
<name>A0A7W6LI09_9HYPH</name>
<sequence length="165" mass="18359">MQEADSSIRTLKPSGELDYYDHQSILLPFAITPLEAWNIATGGPKPILKLAFKVRDMISSRFDVQRIGGFSGSKVETVQAGDRLDFFLVEDVAPNRLILTVRDRHLDVMICLLIKDCVLSVTASVVTHNAFGRAYMLPVGPVHKIIVKRDLMHLAKVLTRRSTSG</sequence>
<evidence type="ECO:0000313" key="1">
    <source>
        <dbReference type="EMBL" id="MBB4144768.1"/>
    </source>
</evidence>